<proteinExistence type="inferred from homology"/>
<organism evidence="13 14">
    <name type="scientific">Galbitalea soli</name>
    <dbReference type="NCBI Taxonomy" id="1268042"/>
    <lineage>
        <taxon>Bacteria</taxon>
        <taxon>Bacillati</taxon>
        <taxon>Actinomycetota</taxon>
        <taxon>Actinomycetes</taxon>
        <taxon>Micrococcales</taxon>
        <taxon>Microbacteriaceae</taxon>
        <taxon>Galbitalea</taxon>
    </lineage>
</organism>
<comment type="similarity">
    <text evidence="2 9">Belongs to the beta sliding clamp family.</text>
</comment>
<feature type="domain" description="DNA polymerase III beta sliding clamp C-terminal" evidence="12">
    <location>
        <begin position="248"/>
        <end position="348"/>
    </location>
</feature>
<dbReference type="Gene3D" id="3.10.150.10">
    <property type="entry name" value="DNA Polymerase III, subunit A, domain 2"/>
    <property type="match status" value="3"/>
</dbReference>
<keyword evidence="8" id="KW-0238">DNA-binding</keyword>
<keyword evidence="14" id="KW-1185">Reference proteome</keyword>
<dbReference type="GO" id="GO:0003677">
    <property type="term" value="F:DNA binding"/>
    <property type="evidence" value="ECO:0007669"/>
    <property type="project" value="UniProtKB-UniRule"/>
</dbReference>
<dbReference type="AlphaFoldDB" id="A0A7C9TQW4"/>
<dbReference type="Pfam" id="PF02768">
    <property type="entry name" value="DNA_pol3_beta_3"/>
    <property type="match status" value="1"/>
</dbReference>
<dbReference type="GO" id="GO:0008408">
    <property type="term" value="F:3'-5' exonuclease activity"/>
    <property type="evidence" value="ECO:0007669"/>
    <property type="project" value="InterPro"/>
</dbReference>
<dbReference type="GO" id="GO:0003887">
    <property type="term" value="F:DNA-directed DNA polymerase activity"/>
    <property type="evidence" value="ECO:0007669"/>
    <property type="project" value="UniProtKB-UniRule"/>
</dbReference>
<keyword evidence="3 9" id="KW-0963">Cytoplasm</keyword>
<dbReference type="Pfam" id="PF02767">
    <property type="entry name" value="DNA_pol3_beta_2"/>
    <property type="match status" value="1"/>
</dbReference>
<dbReference type="GO" id="GO:0009360">
    <property type="term" value="C:DNA polymerase III complex"/>
    <property type="evidence" value="ECO:0007669"/>
    <property type="project" value="InterPro"/>
</dbReference>
<feature type="domain" description="DNA polymerase III beta sliding clamp central" evidence="11">
    <location>
        <begin position="127"/>
        <end position="245"/>
    </location>
</feature>
<comment type="function">
    <text evidence="9">Confers DNA tethering and processivity to DNA polymerases and other proteins. Acts as a clamp, forming a ring around DNA (a reaction catalyzed by the clamp-loading complex) which diffuses in an ATP-independent manner freely and bidirectionally along dsDNA. Initially characterized for its ability to contact the catalytic subunit of DNA polymerase III (Pol III), a complex, multichain enzyme responsible for most of the replicative synthesis in bacteria; Pol III exhibits 3'-5' exonuclease proofreading activity. The beta chain is required for initiation of replication as well as for processivity of DNA replication.</text>
</comment>
<evidence type="ECO:0000259" key="12">
    <source>
        <dbReference type="Pfam" id="PF02768"/>
    </source>
</evidence>
<evidence type="ECO:0000256" key="4">
    <source>
        <dbReference type="ARBA" id="ARBA00022679"/>
    </source>
</evidence>
<dbReference type="PANTHER" id="PTHR30478:SF0">
    <property type="entry name" value="BETA SLIDING CLAMP"/>
    <property type="match status" value="1"/>
</dbReference>
<comment type="caution">
    <text evidence="13">The sequence shown here is derived from an EMBL/GenBank/DDBJ whole genome shotgun (WGS) entry which is preliminary data.</text>
</comment>
<dbReference type="CDD" id="cd00140">
    <property type="entry name" value="beta_clamp"/>
    <property type="match status" value="1"/>
</dbReference>
<evidence type="ECO:0000256" key="8">
    <source>
        <dbReference type="ARBA" id="ARBA00023125"/>
    </source>
</evidence>
<evidence type="ECO:0000256" key="9">
    <source>
        <dbReference type="PIRNR" id="PIRNR000804"/>
    </source>
</evidence>
<protein>
    <recommendedName>
        <fullName evidence="9">Beta sliding clamp</fullName>
    </recommendedName>
</protein>
<accession>A0A7C9TQW4</accession>
<evidence type="ECO:0000259" key="11">
    <source>
        <dbReference type="Pfam" id="PF02767"/>
    </source>
</evidence>
<evidence type="ECO:0000313" key="14">
    <source>
        <dbReference type="Proteomes" id="UP000479756"/>
    </source>
</evidence>
<evidence type="ECO:0000256" key="1">
    <source>
        <dbReference type="ARBA" id="ARBA00004496"/>
    </source>
</evidence>
<dbReference type="PIRSF" id="PIRSF000804">
    <property type="entry name" value="DNA_pol_III_b"/>
    <property type="match status" value="1"/>
</dbReference>
<evidence type="ECO:0000256" key="6">
    <source>
        <dbReference type="ARBA" id="ARBA00022705"/>
    </source>
</evidence>
<evidence type="ECO:0000313" key="13">
    <source>
        <dbReference type="EMBL" id="NEM91757.1"/>
    </source>
</evidence>
<evidence type="ECO:0000256" key="3">
    <source>
        <dbReference type="ARBA" id="ARBA00022490"/>
    </source>
</evidence>
<dbReference type="SMART" id="SM00480">
    <property type="entry name" value="POL3Bc"/>
    <property type="match status" value="1"/>
</dbReference>
<evidence type="ECO:0000259" key="10">
    <source>
        <dbReference type="Pfam" id="PF00712"/>
    </source>
</evidence>
<dbReference type="InterPro" id="IPR001001">
    <property type="entry name" value="DNA_polIII_beta"/>
</dbReference>
<dbReference type="Proteomes" id="UP000479756">
    <property type="component" value="Unassembled WGS sequence"/>
</dbReference>
<dbReference type="NCBIfam" id="TIGR00663">
    <property type="entry name" value="dnan"/>
    <property type="match status" value="1"/>
</dbReference>
<keyword evidence="4 9" id="KW-0808">Transferase</keyword>
<dbReference type="Pfam" id="PF00712">
    <property type="entry name" value="DNA_pol3_beta"/>
    <property type="match status" value="1"/>
</dbReference>
<gene>
    <name evidence="13" type="ORF">G3T37_10365</name>
</gene>
<dbReference type="RefSeq" id="WP_163473816.1">
    <property type="nucleotide sequence ID" value="NZ_JAAGWZ010000003.1"/>
</dbReference>
<sequence length="381" mass="40873">MKFQVNRDVFSEAVSFAVKLLPQRTTLPILSGVLLETTAGGLALSSFDYEVSAQTEIAADIEEPGRILVSGRLLADIASRLPNAPVRFSTEDSRITVACGTAHFTLLSMPVEEYPTLPQVTGNSGSLPAEAFASAVAQVAVAASRDDVTPVITGVQLEVTKSSLSLVATDRYRVAIREIEWDAGDSVTDTVTALVPARTLTEIGKTFGHSGTIGVSITSTDDRELIAFHADKRTVTSLLIKGNFPPVKRLFPESVDNYAVMNTAELIEATRRVSLVLEREAALRFTFSIDGLTLEAIGSEQAQASETIDAFLTGGDTVVSLKPQFLLDGLGAVHSEFVRISFTKTDNPNKPGPVLITSQSSKDQAGADNYKYLLQPNLLLR</sequence>
<dbReference type="GO" id="GO:0006271">
    <property type="term" value="P:DNA strand elongation involved in DNA replication"/>
    <property type="evidence" value="ECO:0007669"/>
    <property type="project" value="TreeGrafter"/>
</dbReference>
<name>A0A7C9TQW4_9MICO</name>
<evidence type="ECO:0000256" key="2">
    <source>
        <dbReference type="ARBA" id="ARBA00010752"/>
    </source>
</evidence>
<dbReference type="InterPro" id="IPR022637">
    <property type="entry name" value="DNA_polIII_beta_cen"/>
</dbReference>
<feature type="domain" description="DNA polymerase III beta sliding clamp N-terminal" evidence="10">
    <location>
        <begin position="1"/>
        <end position="118"/>
    </location>
</feature>
<dbReference type="SUPFAM" id="SSF55979">
    <property type="entry name" value="DNA clamp"/>
    <property type="match status" value="3"/>
</dbReference>
<dbReference type="InterPro" id="IPR046938">
    <property type="entry name" value="DNA_clamp_sf"/>
</dbReference>
<evidence type="ECO:0000256" key="7">
    <source>
        <dbReference type="ARBA" id="ARBA00022932"/>
    </source>
</evidence>
<dbReference type="GO" id="GO:0005737">
    <property type="term" value="C:cytoplasm"/>
    <property type="evidence" value="ECO:0007669"/>
    <property type="project" value="UniProtKB-SubCell"/>
</dbReference>
<evidence type="ECO:0000256" key="5">
    <source>
        <dbReference type="ARBA" id="ARBA00022695"/>
    </source>
</evidence>
<keyword evidence="7 9" id="KW-0239">DNA-directed DNA polymerase</keyword>
<dbReference type="InterPro" id="IPR022635">
    <property type="entry name" value="DNA_polIII_beta_C"/>
</dbReference>
<dbReference type="PANTHER" id="PTHR30478">
    <property type="entry name" value="DNA POLYMERASE III SUBUNIT BETA"/>
    <property type="match status" value="1"/>
</dbReference>
<keyword evidence="6 9" id="KW-0235">DNA replication</keyword>
<dbReference type="EMBL" id="JAAGWZ010000003">
    <property type="protein sequence ID" value="NEM91757.1"/>
    <property type="molecule type" value="Genomic_DNA"/>
</dbReference>
<comment type="subunit">
    <text evidence="9">Forms a ring-shaped head-to-tail homodimer around DNA.</text>
</comment>
<keyword evidence="5 9" id="KW-0548">Nucleotidyltransferase</keyword>
<comment type="subcellular location">
    <subcellularLocation>
        <location evidence="1 9">Cytoplasm</location>
    </subcellularLocation>
</comment>
<dbReference type="InterPro" id="IPR022634">
    <property type="entry name" value="DNA_polIII_beta_N"/>
</dbReference>
<reference evidence="13 14" key="1">
    <citation type="journal article" date="2014" name="Int. J. Syst. Evol. Microbiol.">
        <title>Description of Galbitalea soli gen. nov., sp. nov., and Frondihabitans sucicola sp. nov.</title>
        <authorList>
            <person name="Kim S.J."/>
            <person name="Lim J.M."/>
            <person name="Ahn J.H."/>
            <person name="Weon H.Y."/>
            <person name="Hamada M."/>
            <person name="Suzuki K."/>
            <person name="Ahn T.Y."/>
            <person name="Kwon S.W."/>
        </authorList>
    </citation>
    <scope>NUCLEOTIDE SEQUENCE [LARGE SCALE GENOMIC DNA]</scope>
    <source>
        <strain evidence="13 14">NBRC 108727</strain>
    </source>
</reference>